<proteinExistence type="inferred from homology"/>
<feature type="domain" description="EamA" evidence="8">
    <location>
        <begin position="12"/>
        <end position="141"/>
    </location>
</feature>
<keyword evidence="3" id="KW-1003">Cell membrane</keyword>
<dbReference type="RefSeq" id="WP_042679297.1">
    <property type="nucleotide sequence ID" value="NZ_CABKTM010000012.1"/>
</dbReference>
<feature type="transmembrane region" description="Helical" evidence="7">
    <location>
        <begin position="99"/>
        <end position="117"/>
    </location>
</feature>
<evidence type="ECO:0000313" key="10">
    <source>
        <dbReference type="Proteomes" id="UP001142078"/>
    </source>
</evidence>
<evidence type="ECO:0000256" key="5">
    <source>
        <dbReference type="ARBA" id="ARBA00022989"/>
    </source>
</evidence>
<keyword evidence="6 7" id="KW-0472">Membrane</keyword>
<protein>
    <submittedName>
        <fullName evidence="9">DMT family transporter</fullName>
    </submittedName>
</protein>
<comment type="similarity">
    <text evidence="2">Belongs to the EamA transporter family.</text>
</comment>
<evidence type="ECO:0000256" key="2">
    <source>
        <dbReference type="ARBA" id="ARBA00007362"/>
    </source>
</evidence>
<feature type="transmembrane region" description="Helical" evidence="7">
    <location>
        <begin position="154"/>
        <end position="172"/>
    </location>
</feature>
<evidence type="ECO:0000313" key="9">
    <source>
        <dbReference type="EMBL" id="MCR2044325.1"/>
    </source>
</evidence>
<keyword evidence="5 7" id="KW-1133">Transmembrane helix</keyword>
<dbReference type="InterPro" id="IPR000620">
    <property type="entry name" value="EamA_dom"/>
</dbReference>
<keyword evidence="4 7" id="KW-0812">Transmembrane</keyword>
<dbReference type="EMBL" id="JANJZL010000005">
    <property type="protein sequence ID" value="MCR2044325.1"/>
    <property type="molecule type" value="Genomic_DNA"/>
</dbReference>
<comment type="subcellular location">
    <subcellularLocation>
        <location evidence="1">Cell membrane</location>
        <topology evidence="1">Multi-pass membrane protein</topology>
    </subcellularLocation>
</comment>
<evidence type="ECO:0000256" key="4">
    <source>
        <dbReference type="ARBA" id="ARBA00022692"/>
    </source>
</evidence>
<evidence type="ECO:0000256" key="1">
    <source>
        <dbReference type="ARBA" id="ARBA00004651"/>
    </source>
</evidence>
<comment type="caution">
    <text evidence="9">The sequence shown here is derived from an EMBL/GenBank/DDBJ whole genome shotgun (WGS) entry which is preliminary data.</text>
</comment>
<accession>A0A9X2S580</accession>
<dbReference type="AlphaFoldDB" id="A0A9X2S580"/>
<feature type="transmembrane region" description="Helical" evidence="7">
    <location>
        <begin position="265"/>
        <end position="283"/>
    </location>
</feature>
<name>A0A9X2S580_9FIRM</name>
<dbReference type="InterPro" id="IPR037185">
    <property type="entry name" value="EmrE-like"/>
</dbReference>
<keyword evidence="10" id="KW-1185">Reference proteome</keyword>
<organism evidence="9 10">
    <name type="scientific">Anaerosalibacter massiliensis</name>
    <dbReference type="NCBI Taxonomy" id="1347392"/>
    <lineage>
        <taxon>Bacteria</taxon>
        <taxon>Bacillati</taxon>
        <taxon>Bacillota</taxon>
        <taxon>Tissierellia</taxon>
        <taxon>Tissierellales</taxon>
        <taxon>Sporanaerobacteraceae</taxon>
        <taxon>Anaerosalibacter</taxon>
    </lineage>
</organism>
<dbReference type="PANTHER" id="PTHR42920:SF5">
    <property type="entry name" value="EAMA DOMAIN-CONTAINING PROTEIN"/>
    <property type="match status" value="1"/>
</dbReference>
<feature type="transmembrane region" description="Helical" evidence="7">
    <location>
        <begin position="241"/>
        <end position="259"/>
    </location>
</feature>
<gene>
    <name evidence="9" type="ORF">NSA23_09355</name>
</gene>
<feature type="domain" description="EamA" evidence="8">
    <location>
        <begin position="150"/>
        <end position="281"/>
    </location>
</feature>
<feature type="transmembrane region" description="Helical" evidence="7">
    <location>
        <begin position="124"/>
        <end position="142"/>
    </location>
</feature>
<feature type="transmembrane region" description="Helical" evidence="7">
    <location>
        <begin position="12"/>
        <end position="34"/>
    </location>
</feature>
<feature type="transmembrane region" description="Helical" evidence="7">
    <location>
        <begin position="71"/>
        <end position="93"/>
    </location>
</feature>
<dbReference type="OrthoDB" id="9804865at2"/>
<dbReference type="Proteomes" id="UP001142078">
    <property type="component" value="Unassembled WGS sequence"/>
</dbReference>
<dbReference type="PANTHER" id="PTHR42920">
    <property type="entry name" value="OS03G0707200 PROTEIN-RELATED"/>
    <property type="match status" value="1"/>
</dbReference>
<dbReference type="InterPro" id="IPR051258">
    <property type="entry name" value="Diverse_Substrate_Transporter"/>
</dbReference>
<feature type="transmembrane region" description="Helical" evidence="7">
    <location>
        <begin position="40"/>
        <end position="59"/>
    </location>
</feature>
<evidence type="ECO:0000256" key="6">
    <source>
        <dbReference type="ARBA" id="ARBA00023136"/>
    </source>
</evidence>
<dbReference type="Pfam" id="PF00892">
    <property type="entry name" value="EamA"/>
    <property type="match status" value="2"/>
</dbReference>
<feature type="transmembrane region" description="Helical" evidence="7">
    <location>
        <begin position="211"/>
        <end position="229"/>
    </location>
</feature>
<evidence type="ECO:0000256" key="7">
    <source>
        <dbReference type="SAM" id="Phobius"/>
    </source>
</evidence>
<reference evidence="9" key="1">
    <citation type="submission" date="2022-07" db="EMBL/GenBank/DDBJ databases">
        <title>Enhanced cultured diversity of the mouse gut microbiota enables custom-made synthetic communities.</title>
        <authorList>
            <person name="Afrizal A."/>
        </authorList>
    </citation>
    <scope>NUCLEOTIDE SEQUENCE</scope>
    <source>
        <strain evidence="9">DSM 29482</strain>
    </source>
</reference>
<feature type="transmembrane region" description="Helical" evidence="7">
    <location>
        <begin position="179"/>
        <end position="199"/>
    </location>
</feature>
<evidence type="ECO:0000256" key="3">
    <source>
        <dbReference type="ARBA" id="ARBA00022475"/>
    </source>
</evidence>
<sequence length="294" mass="32645">MKILAKKKSLYADLSLLLVAIIWGSSFVVIKNALDYINPVYILVLRFALSSVLMAFVFWKRFRKINKEDIKAGAIIGFFLFLAFLTQTIGLKYTTVSKQAFITASYVVIVPFFYWGITKKKPDIYEFVAAILCLIGIGLLSLEEGLSINLGDGLTMVCAVFFALHIISIEYFAKDHDPIILTIVQFAVAAILSFIVVLIFNIKLGSFGKEVGFSILYVAVVSTLIAFGIQNVAQKYTSSTHTAIILSMESVFGSIFSVLLLGDKLTVKLFLGCLIVLLSILTAETKWNFLRKNN</sequence>
<evidence type="ECO:0000259" key="8">
    <source>
        <dbReference type="Pfam" id="PF00892"/>
    </source>
</evidence>
<dbReference type="GO" id="GO:0005886">
    <property type="term" value="C:plasma membrane"/>
    <property type="evidence" value="ECO:0007669"/>
    <property type="project" value="UniProtKB-SubCell"/>
</dbReference>
<dbReference type="SUPFAM" id="SSF103481">
    <property type="entry name" value="Multidrug resistance efflux transporter EmrE"/>
    <property type="match status" value="2"/>
</dbReference>